<dbReference type="CDD" id="cd11026">
    <property type="entry name" value="CYP2"/>
    <property type="match status" value="1"/>
</dbReference>
<reference evidence="15" key="1">
    <citation type="submission" date="2021-01" db="EMBL/GenBank/DDBJ databases">
        <authorList>
            <person name="Zahm M."/>
            <person name="Roques C."/>
            <person name="Cabau C."/>
            <person name="Klopp C."/>
            <person name="Donnadieu C."/>
            <person name="Jouanno E."/>
            <person name="Lampietro C."/>
            <person name="Louis A."/>
            <person name="Herpin A."/>
            <person name="Echchiki A."/>
            <person name="Berthelot C."/>
            <person name="Parey E."/>
            <person name="Roest-Crollius H."/>
            <person name="Braasch I."/>
            <person name="Postlethwait J."/>
            <person name="Bobe J."/>
            <person name="Montfort J."/>
            <person name="Bouchez O."/>
            <person name="Begum T."/>
            <person name="Mejri S."/>
            <person name="Adams A."/>
            <person name="Chen W.-J."/>
            <person name="Guiguen Y."/>
        </authorList>
    </citation>
    <scope>NUCLEOTIDE SEQUENCE</scope>
    <source>
        <strain evidence="15">YG-15Mar2019-1</strain>
        <tissue evidence="15">Brain</tissue>
    </source>
</reference>
<keyword evidence="9 14" id="KW-0560">Oxidoreductase</keyword>
<keyword evidence="7" id="KW-0256">Endoplasmic reticulum</keyword>
<evidence type="ECO:0000256" key="10">
    <source>
        <dbReference type="ARBA" id="ARBA00023004"/>
    </source>
</evidence>
<dbReference type="InterPro" id="IPR008067">
    <property type="entry name" value="Cyt_P450_E_grp-I_CYP2A-like"/>
</dbReference>
<evidence type="ECO:0000256" key="6">
    <source>
        <dbReference type="ARBA" id="ARBA00022723"/>
    </source>
</evidence>
<accession>A0A9D3TJN0</accession>
<evidence type="ECO:0000256" key="12">
    <source>
        <dbReference type="ARBA" id="ARBA00023136"/>
    </source>
</evidence>
<dbReference type="FunFam" id="1.10.630.10:FF:000004">
    <property type="entry name" value="cytochrome P450 2D15 isoform X1"/>
    <property type="match status" value="1"/>
</dbReference>
<dbReference type="Proteomes" id="UP001046870">
    <property type="component" value="Chromosome 2"/>
</dbReference>
<evidence type="ECO:0000256" key="14">
    <source>
        <dbReference type="RuleBase" id="RU000461"/>
    </source>
</evidence>
<dbReference type="InterPro" id="IPR002401">
    <property type="entry name" value="Cyt_P450_E_grp-I"/>
</dbReference>
<sequence length="502" mass="57040">MAQATVLDALYYLPLQWIDTQGILLFLSALLLAKYLSKLPQKELPPGPFPLPFIGNLLSISVEDPVSSMARVVDTYGNVARLDLGLKRCLILSGYKGFKEAFIEKADAFPDRPAFPLNDRLCKGLGLIFSSGHVWRQQRRFALSTLKYFGVGKKTLENSILEESQFLSDAFQAEQGSPFDPQCVMNNAVANIVCTLVFGHRFEYDDEHFHRMLKCAEEIIQLPATFSGRMYNEYPTLMSFLPGKHQSAFSSSKKVKAFIREEVKKHKEDRNPSSPRDYIDCYLEEIEKNKDDAAGFTEENLLCCVVDLFAAGTETTSNTLRWALLYMAKYPEIQEKVQAEIERVIGQSRQPTMEDRADMPYTYAVVHEIQRFANIVPFAPPRVSSKDTTLAGYHVPKGMMVLPMLQQILHDKDEYATPDQFNPEHFLDENGKFVKKETFIPFSIGKRMCPGEQLARMELFLFFTSLLQRFTFCPPKGQGLNLKTQVGITCGPKPFKIRALPR</sequence>
<keyword evidence="10 13" id="KW-0408">Iron</keyword>
<evidence type="ECO:0000256" key="11">
    <source>
        <dbReference type="ARBA" id="ARBA00023033"/>
    </source>
</evidence>
<keyword evidence="8" id="KW-0492">Microsome</keyword>
<protein>
    <submittedName>
        <fullName evidence="15">Uncharacterized protein</fullName>
    </submittedName>
</protein>
<dbReference type="SUPFAM" id="SSF48264">
    <property type="entry name" value="Cytochrome P450"/>
    <property type="match status" value="1"/>
</dbReference>
<evidence type="ECO:0000256" key="9">
    <source>
        <dbReference type="ARBA" id="ARBA00023002"/>
    </source>
</evidence>
<gene>
    <name evidence="15" type="ORF">MATL_G00026110</name>
</gene>
<dbReference type="InterPro" id="IPR017972">
    <property type="entry name" value="Cyt_P450_CS"/>
</dbReference>
<dbReference type="Gene3D" id="1.10.630.10">
    <property type="entry name" value="Cytochrome P450"/>
    <property type="match status" value="1"/>
</dbReference>
<keyword evidence="16" id="KW-1185">Reference proteome</keyword>
<dbReference type="GO" id="GO:0020037">
    <property type="term" value="F:heme binding"/>
    <property type="evidence" value="ECO:0007669"/>
    <property type="project" value="InterPro"/>
</dbReference>
<dbReference type="Pfam" id="PF00067">
    <property type="entry name" value="p450"/>
    <property type="match status" value="1"/>
</dbReference>
<dbReference type="GO" id="GO:0016712">
    <property type="term" value="F:oxidoreductase activity, acting on paired donors, with incorporation or reduction of molecular oxygen, reduced flavin or flavoprotein as one donor, and incorporation of one atom of oxygen"/>
    <property type="evidence" value="ECO:0007669"/>
    <property type="project" value="InterPro"/>
</dbReference>
<proteinExistence type="inferred from homology"/>
<dbReference type="GO" id="GO:0006082">
    <property type="term" value="P:organic acid metabolic process"/>
    <property type="evidence" value="ECO:0007669"/>
    <property type="project" value="TreeGrafter"/>
</dbReference>
<evidence type="ECO:0000256" key="8">
    <source>
        <dbReference type="ARBA" id="ARBA00022848"/>
    </source>
</evidence>
<name>A0A9D3TJN0_MEGAT</name>
<feature type="binding site" description="axial binding residue" evidence="13">
    <location>
        <position position="449"/>
    </location>
    <ligand>
        <name>heme</name>
        <dbReference type="ChEBI" id="CHEBI:30413"/>
    </ligand>
    <ligandPart>
        <name>Fe</name>
        <dbReference type="ChEBI" id="CHEBI:18248"/>
    </ligandPart>
</feature>
<dbReference type="AlphaFoldDB" id="A0A9D3TJN0"/>
<evidence type="ECO:0000256" key="4">
    <source>
        <dbReference type="ARBA" id="ARBA00010617"/>
    </source>
</evidence>
<evidence type="ECO:0000256" key="13">
    <source>
        <dbReference type="PIRSR" id="PIRSR602401-1"/>
    </source>
</evidence>
<comment type="subcellular location">
    <subcellularLocation>
        <location evidence="3">Endoplasmic reticulum membrane</location>
    </subcellularLocation>
    <subcellularLocation>
        <location evidence="2">Microsome membrane</location>
    </subcellularLocation>
</comment>
<evidence type="ECO:0000313" key="15">
    <source>
        <dbReference type="EMBL" id="KAG7487684.1"/>
    </source>
</evidence>
<evidence type="ECO:0000256" key="2">
    <source>
        <dbReference type="ARBA" id="ARBA00004524"/>
    </source>
</evidence>
<dbReference type="InterPro" id="IPR036396">
    <property type="entry name" value="Cyt_P450_sf"/>
</dbReference>
<dbReference type="PANTHER" id="PTHR24300:SF177">
    <property type="entry name" value="CYTOCHROME P450 2J2"/>
    <property type="match status" value="1"/>
</dbReference>
<dbReference type="GO" id="GO:0006805">
    <property type="term" value="P:xenobiotic metabolic process"/>
    <property type="evidence" value="ECO:0007669"/>
    <property type="project" value="TreeGrafter"/>
</dbReference>
<evidence type="ECO:0000313" key="16">
    <source>
        <dbReference type="Proteomes" id="UP001046870"/>
    </source>
</evidence>
<evidence type="ECO:0000256" key="1">
    <source>
        <dbReference type="ARBA" id="ARBA00001971"/>
    </source>
</evidence>
<dbReference type="PRINTS" id="PR01684">
    <property type="entry name" value="EP450ICYP2A"/>
</dbReference>
<dbReference type="InterPro" id="IPR050182">
    <property type="entry name" value="Cytochrome_P450_fam2"/>
</dbReference>
<keyword evidence="11 14" id="KW-0503">Monooxygenase</keyword>
<dbReference type="GO" id="GO:0005789">
    <property type="term" value="C:endoplasmic reticulum membrane"/>
    <property type="evidence" value="ECO:0007669"/>
    <property type="project" value="UniProtKB-SubCell"/>
</dbReference>
<dbReference type="PRINTS" id="PR00463">
    <property type="entry name" value="EP450I"/>
</dbReference>
<dbReference type="EMBL" id="JAFDVH010000002">
    <property type="protein sequence ID" value="KAG7487684.1"/>
    <property type="molecule type" value="Genomic_DNA"/>
</dbReference>
<dbReference type="PANTHER" id="PTHR24300">
    <property type="entry name" value="CYTOCHROME P450 508A4-RELATED"/>
    <property type="match status" value="1"/>
</dbReference>
<comment type="caution">
    <text evidence="15">The sequence shown here is derived from an EMBL/GenBank/DDBJ whole genome shotgun (WGS) entry which is preliminary data.</text>
</comment>
<organism evidence="15 16">
    <name type="scientific">Megalops atlanticus</name>
    <name type="common">Tarpon</name>
    <name type="synonym">Clupea gigantea</name>
    <dbReference type="NCBI Taxonomy" id="7932"/>
    <lineage>
        <taxon>Eukaryota</taxon>
        <taxon>Metazoa</taxon>
        <taxon>Chordata</taxon>
        <taxon>Craniata</taxon>
        <taxon>Vertebrata</taxon>
        <taxon>Euteleostomi</taxon>
        <taxon>Actinopterygii</taxon>
        <taxon>Neopterygii</taxon>
        <taxon>Teleostei</taxon>
        <taxon>Elopiformes</taxon>
        <taxon>Megalopidae</taxon>
        <taxon>Megalops</taxon>
    </lineage>
</organism>
<keyword evidence="6 13" id="KW-0479">Metal-binding</keyword>
<comment type="similarity">
    <text evidence="4 14">Belongs to the cytochrome P450 family.</text>
</comment>
<evidence type="ECO:0000256" key="5">
    <source>
        <dbReference type="ARBA" id="ARBA00022617"/>
    </source>
</evidence>
<comment type="cofactor">
    <cofactor evidence="1 13">
        <name>heme</name>
        <dbReference type="ChEBI" id="CHEBI:30413"/>
    </cofactor>
</comment>
<keyword evidence="12" id="KW-0472">Membrane</keyword>
<keyword evidence="5 13" id="KW-0349">Heme</keyword>
<dbReference type="PRINTS" id="PR00385">
    <property type="entry name" value="P450"/>
</dbReference>
<dbReference type="InterPro" id="IPR001128">
    <property type="entry name" value="Cyt_P450"/>
</dbReference>
<dbReference type="OrthoDB" id="3934656at2759"/>
<evidence type="ECO:0000256" key="7">
    <source>
        <dbReference type="ARBA" id="ARBA00022824"/>
    </source>
</evidence>
<dbReference type="PROSITE" id="PS00086">
    <property type="entry name" value="CYTOCHROME_P450"/>
    <property type="match status" value="1"/>
</dbReference>
<evidence type="ECO:0000256" key="3">
    <source>
        <dbReference type="ARBA" id="ARBA00004586"/>
    </source>
</evidence>
<dbReference type="GO" id="GO:0005506">
    <property type="term" value="F:iron ion binding"/>
    <property type="evidence" value="ECO:0007669"/>
    <property type="project" value="InterPro"/>
</dbReference>